<sequence length="60" mass="6407">MVICLISDNYINYQYENICPCPSSVGTACLQNMPSPAGLGNTGPVIATNMPSLRDFSNPL</sequence>
<accession>A0A975BLQ9</accession>
<dbReference type="AlphaFoldDB" id="A0A975BLQ9"/>
<organism evidence="1 2">
    <name type="scientific">Desulfonema magnum</name>
    <dbReference type="NCBI Taxonomy" id="45655"/>
    <lineage>
        <taxon>Bacteria</taxon>
        <taxon>Pseudomonadati</taxon>
        <taxon>Thermodesulfobacteriota</taxon>
        <taxon>Desulfobacteria</taxon>
        <taxon>Desulfobacterales</taxon>
        <taxon>Desulfococcaceae</taxon>
        <taxon>Desulfonema</taxon>
    </lineage>
</organism>
<name>A0A975BLQ9_9BACT</name>
<evidence type="ECO:0000313" key="1">
    <source>
        <dbReference type="EMBL" id="QTA87771.1"/>
    </source>
</evidence>
<gene>
    <name evidence="1" type="ORF">dnm_038080</name>
</gene>
<reference evidence="1" key="1">
    <citation type="journal article" date="2021" name="Microb. Physiol.">
        <title>Proteogenomic Insights into the Physiology of Marine, Sulfate-Reducing, Filamentous Desulfonema limicola and Desulfonema magnum.</title>
        <authorList>
            <person name="Schnaars V."/>
            <person name="Wohlbrand L."/>
            <person name="Scheve S."/>
            <person name="Hinrichs C."/>
            <person name="Reinhardt R."/>
            <person name="Rabus R."/>
        </authorList>
    </citation>
    <scope>NUCLEOTIDE SEQUENCE</scope>
    <source>
        <strain evidence="1">4be13</strain>
    </source>
</reference>
<dbReference type="KEGG" id="dmm:dnm_038080"/>
<evidence type="ECO:0000313" key="2">
    <source>
        <dbReference type="Proteomes" id="UP000663722"/>
    </source>
</evidence>
<dbReference type="EMBL" id="CP061800">
    <property type="protein sequence ID" value="QTA87771.1"/>
    <property type="molecule type" value="Genomic_DNA"/>
</dbReference>
<proteinExistence type="predicted"/>
<dbReference type="Proteomes" id="UP000663722">
    <property type="component" value="Chromosome"/>
</dbReference>
<keyword evidence="2" id="KW-1185">Reference proteome</keyword>
<protein>
    <submittedName>
        <fullName evidence="1">Uncharacterized protein</fullName>
    </submittedName>
</protein>